<comment type="caution">
    <text evidence="2">The sequence shown here is derived from an EMBL/GenBank/DDBJ whole genome shotgun (WGS) entry which is preliminary data.</text>
</comment>
<feature type="region of interest" description="Disordered" evidence="1">
    <location>
        <begin position="636"/>
        <end position="662"/>
    </location>
</feature>
<feature type="compositionally biased region" description="Basic residues" evidence="1">
    <location>
        <begin position="162"/>
        <end position="205"/>
    </location>
</feature>
<feature type="compositionally biased region" description="Low complexity" evidence="1">
    <location>
        <begin position="267"/>
        <end position="281"/>
    </location>
</feature>
<feature type="compositionally biased region" description="Low complexity" evidence="1">
    <location>
        <begin position="206"/>
        <end position="225"/>
    </location>
</feature>
<gene>
    <name evidence="2" type="ORF">DCHRY22_LOCUS9599</name>
</gene>
<feature type="region of interest" description="Disordered" evidence="1">
    <location>
        <begin position="162"/>
        <end position="291"/>
    </location>
</feature>
<sequence>MLALLLLVHNAAGKDTQKDVPTIQPIVSCPDVGYYFKRDVNPNSISPGPCNLCFCQDNATAVCWPRDSSRCDPKHYSYYGKRKRENREKRSPAFTDIFFRDAAREVFHRQTPEQCKPYESSFSEGCPPADWCIGCTVCDCDANGRWDCHTLSFCPDKKGKQVVKKKRNSQRSRRQLAKGKHTVKTTKKPAKTLTKKPSKTIKKSNKNVVKQNKVKINTKQQVKNSKNNHHKNNANKKGSAKRASPVKKTKKPFQNKKVPPKKKIPNKKIQQSKKSMSTKTKPVPVNKRNTFDPSETVKYTKMILNRVMDSVNKVVNETQKSFQKDKSLKKSPSSKHTNNVYDKNKHNNGKKISKWHQVKNMPPSRKEKRSRRKRQVITENKIQKVSDGIDILIEAIKSAPDIKSFNKIVFDNKIVQTNQNIISTTETRLAVHHSSPFYNVNKNIEKVHFHQVNDSVKEFDSIDADEGYGDIYDYNKTYPQKELKVNRFFDIEVTEKIIDTTMGPKVYVADNDDEKINIILDRYESDKSDDKRGFEVFTDDTDEEGPIISSSRTPEVETELDIEAVTQRTPKRTTIPPQVIEINEKHSIHDSKSDKQANLDWTELENSSREEERKDIVERKVSTTQTPIQLVTRTLKKPAHKYADPTSSASREEEEAQAKTVNPEYVMHKKQLNLLNSLDYETEKSVIDAESKEDKYNSETFSFM</sequence>
<feature type="compositionally biased region" description="Basic residues" evidence="1">
    <location>
        <begin position="226"/>
        <end position="266"/>
    </location>
</feature>
<name>A0A8J2QW68_9NEOP</name>
<evidence type="ECO:0000313" key="2">
    <source>
        <dbReference type="EMBL" id="CAG9571050.1"/>
    </source>
</evidence>
<protein>
    <submittedName>
        <fullName evidence="2">(African queen) hypothetical protein</fullName>
    </submittedName>
</protein>
<feature type="region of interest" description="Disordered" evidence="1">
    <location>
        <begin position="318"/>
        <end position="376"/>
    </location>
</feature>
<proteinExistence type="predicted"/>
<keyword evidence="3" id="KW-1185">Reference proteome</keyword>
<accession>A0A8J2QW68</accession>
<reference evidence="2" key="1">
    <citation type="submission" date="2021-09" db="EMBL/GenBank/DDBJ databases">
        <authorList>
            <person name="Martin H S."/>
        </authorList>
    </citation>
    <scope>NUCLEOTIDE SEQUENCE</scope>
</reference>
<evidence type="ECO:0000313" key="3">
    <source>
        <dbReference type="Proteomes" id="UP000789524"/>
    </source>
</evidence>
<feature type="compositionally biased region" description="Basic residues" evidence="1">
    <location>
        <begin position="346"/>
        <end position="357"/>
    </location>
</feature>
<organism evidence="2 3">
    <name type="scientific">Danaus chrysippus</name>
    <name type="common">African queen</name>
    <dbReference type="NCBI Taxonomy" id="151541"/>
    <lineage>
        <taxon>Eukaryota</taxon>
        <taxon>Metazoa</taxon>
        <taxon>Ecdysozoa</taxon>
        <taxon>Arthropoda</taxon>
        <taxon>Hexapoda</taxon>
        <taxon>Insecta</taxon>
        <taxon>Pterygota</taxon>
        <taxon>Neoptera</taxon>
        <taxon>Endopterygota</taxon>
        <taxon>Lepidoptera</taxon>
        <taxon>Glossata</taxon>
        <taxon>Ditrysia</taxon>
        <taxon>Papilionoidea</taxon>
        <taxon>Nymphalidae</taxon>
        <taxon>Danainae</taxon>
        <taxon>Danaini</taxon>
        <taxon>Danaina</taxon>
        <taxon>Danaus</taxon>
        <taxon>Anosia</taxon>
    </lineage>
</organism>
<feature type="region of interest" description="Disordered" evidence="1">
    <location>
        <begin position="584"/>
        <end position="614"/>
    </location>
</feature>
<dbReference type="OrthoDB" id="7489891at2759"/>
<dbReference type="EMBL" id="CAKASE010000066">
    <property type="protein sequence ID" value="CAG9571050.1"/>
    <property type="molecule type" value="Genomic_DNA"/>
</dbReference>
<feature type="compositionally biased region" description="Basic residues" evidence="1">
    <location>
        <begin position="366"/>
        <end position="375"/>
    </location>
</feature>
<dbReference type="AlphaFoldDB" id="A0A8J2QW68"/>
<dbReference type="Proteomes" id="UP000789524">
    <property type="component" value="Unassembled WGS sequence"/>
</dbReference>
<feature type="compositionally biased region" description="Basic and acidic residues" evidence="1">
    <location>
        <begin position="584"/>
        <end position="597"/>
    </location>
</feature>
<evidence type="ECO:0000256" key="1">
    <source>
        <dbReference type="SAM" id="MobiDB-lite"/>
    </source>
</evidence>